<organism evidence="4 5">
    <name type="scientific">Neomoorella glycerini</name>
    <dbReference type="NCBI Taxonomy" id="55779"/>
    <lineage>
        <taxon>Bacteria</taxon>
        <taxon>Bacillati</taxon>
        <taxon>Bacillota</taxon>
        <taxon>Clostridia</taxon>
        <taxon>Neomoorellales</taxon>
        <taxon>Neomoorellaceae</taxon>
        <taxon>Neomoorella</taxon>
    </lineage>
</organism>
<sequence length="465" mass="49784">MDKGRISPLAAALLLFFLLMAGAAKPAAALRAKERAGTPLNRAADYLLNREKSRGMLQPWSYIALAAAGRDLKGTRAGLAGEKVLAQAVQSGEMNDYATLVLAVLAAGGNPYNYHGQDLIKKIQEAQLPSGKFADNLSQGGEVLLNTHIWAILALHAAGADIPDKNKALNWLAARQHADGSFYWDVRDQETADVDSTGMALMALGALGEKSDSPVVQRAVAYLAKAQKANGSFESWGAENPESCHMVIEGLTAVGLDPLQGDFNRAGGDVLTALLRFQLPDGSFEHLAGAGSNEMATNQALMALAGIYFGQPFFERLKEEKGTALASPRPAPARYEARFIVGDRSYLVVAGGKKDVRAMEAPPFIEEGRTYVPVRYLAYALGVGEDGIRWDEKTRTVTLSKDGVTVTLVIGEDTGFVNGRARSLGVAPLLREGRTYLPARFVAEAFGYQVDWEAASQAVSIKNAN</sequence>
<dbReference type="SUPFAM" id="SSF48239">
    <property type="entry name" value="Terpenoid cyclases/Protein prenyltransferases"/>
    <property type="match status" value="1"/>
</dbReference>
<protein>
    <recommendedName>
        <fullName evidence="6">Terpenoid cyclases/protein prenyltransferase alpha-alpha toroid</fullName>
    </recommendedName>
</protein>
<dbReference type="GO" id="GO:0003824">
    <property type="term" value="F:catalytic activity"/>
    <property type="evidence" value="ECO:0007669"/>
    <property type="project" value="InterPro"/>
</dbReference>
<dbReference type="Pfam" id="PF00432">
    <property type="entry name" value="Prenyltrans"/>
    <property type="match status" value="1"/>
</dbReference>
<dbReference type="Pfam" id="PF07833">
    <property type="entry name" value="Cu_amine_oxidN1"/>
    <property type="match status" value="1"/>
</dbReference>
<evidence type="ECO:0000313" key="4">
    <source>
        <dbReference type="EMBL" id="QGP93865.1"/>
    </source>
</evidence>
<dbReference type="RefSeq" id="WP_156275659.1">
    <property type="nucleotide sequence ID" value="NZ_CP046244.1"/>
</dbReference>
<dbReference type="Gene3D" id="3.30.457.10">
    <property type="entry name" value="Copper amine oxidase-like, N-terminal domain"/>
    <property type="match status" value="1"/>
</dbReference>
<dbReference type="Proteomes" id="UP000425916">
    <property type="component" value="Chromosome"/>
</dbReference>
<evidence type="ECO:0008006" key="6">
    <source>
        <dbReference type="Google" id="ProtNLM"/>
    </source>
</evidence>
<dbReference type="SUPFAM" id="SSF55383">
    <property type="entry name" value="Copper amine oxidase, domain N"/>
    <property type="match status" value="2"/>
</dbReference>
<keyword evidence="5" id="KW-1185">Reference proteome</keyword>
<reference evidence="4 5" key="1">
    <citation type="submission" date="2019-11" db="EMBL/GenBank/DDBJ databases">
        <title>Genome sequence of Moorella glycerini DSM11254.</title>
        <authorList>
            <person name="Poehlein A."/>
            <person name="Boeer T."/>
            <person name="Daniel R."/>
        </authorList>
    </citation>
    <scope>NUCLEOTIDE SEQUENCE [LARGE SCALE GENOMIC DNA]</scope>
    <source>
        <strain evidence="4 5">DSM 11254</strain>
    </source>
</reference>
<accession>A0A6I5ZVZ9</accession>
<dbReference type="InterPro" id="IPR001330">
    <property type="entry name" value="Prenyltrans"/>
</dbReference>
<evidence type="ECO:0000259" key="3">
    <source>
        <dbReference type="Pfam" id="PF07833"/>
    </source>
</evidence>
<evidence type="ECO:0000259" key="2">
    <source>
        <dbReference type="Pfam" id="PF00432"/>
    </source>
</evidence>
<keyword evidence="1" id="KW-0677">Repeat</keyword>
<name>A0A6I5ZVZ9_9FIRM</name>
<dbReference type="InterPro" id="IPR008930">
    <property type="entry name" value="Terpenoid_cyclase/PrenylTrfase"/>
</dbReference>
<dbReference type="OrthoDB" id="411361at2"/>
<dbReference type="InterPro" id="IPR036582">
    <property type="entry name" value="Mao_N_sf"/>
</dbReference>
<dbReference type="CDD" id="cd00688">
    <property type="entry name" value="ISOPREN_C2_like"/>
    <property type="match status" value="1"/>
</dbReference>
<dbReference type="InterPro" id="IPR012854">
    <property type="entry name" value="Cu_amine_oxidase-like_N"/>
</dbReference>
<proteinExistence type="predicted"/>
<dbReference type="Gene3D" id="1.50.10.20">
    <property type="match status" value="1"/>
</dbReference>
<feature type="domain" description="Prenyltransferase alpha-alpha toroid" evidence="2">
    <location>
        <begin position="113"/>
        <end position="234"/>
    </location>
</feature>
<feature type="domain" description="Copper amine oxidase-like N-terminal" evidence="3">
    <location>
        <begin position="358"/>
        <end position="461"/>
    </location>
</feature>
<evidence type="ECO:0000256" key="1">
    <source>
        <dbReference type="ARBA" id="ARBA00022737"/>
    </source>
</evidence>
<evidence type="ECO:0000313" key="5">
    <source>
        <dbReference type="Proteomes" id="UP000425916"/>
    </source>
</evidence>
<dbReference type="AlphaFoldDB" id="A0A6I5ZVZ9"/>
<gene>
    <name evidence="4" type="ORF">MGLY_32880</name>
</gene>
<dbReference type="EMBL" id="CP046244">
    <property type="protein sequence ID" value="QGP93865.1"/>
    <property type="molecule type" value="Genomic_DNA"/>
</dbReference>